<dbReference type="InterPro" id="IPR013148">
    <property type="entry name" value="Glyco_hydro_32_N"/>
</dbReference>
<keyword evidence="8" id="KW-1185">Reference proteome</keyword>
<dbReference type="Pfam" id="PF08244">
    <property type="entry name" value="Glyco_hydro_32C"/>
    <property type="match status" value="1"/>
</dbReference>
<feature type="domain" description="Glycosyl hydrolase family 32 N-terminal" evidence="5">
    <location>
        <begin position="40"/>
        <end position="353"/>
    </location>
</feature>
<evidence type="ECO:0000259" key="5">
    <source>
        <dbReference type="Pfam" id="PF00251"/>
    </source>
</evidence>
<dbReference type="PANTHER" id="PTHR42800">
    <property type="entry name" value="EXOINULINASE INUD (AFU_ORTHOLOGUE AFUA_5G00480)"/>
    <property type="match status" value="1"/>
</dbReference>
<name>A0A1I5CPB1_9BACT</name>
<evidence type="ECO:0000259" key="6">
    <source>
        <dbReference type="Pfam" id="PF08244"/>
    </source>
</evidence>
<comment type="similarity">
    <text evidence="1 4">Belongs to the glycosyl hydrolase 32 family.</text>
</comment>
<evidence type="ECO:0000256" key="1">
    <source>
        <dbReference type="ARBA" id="ARBA00009902"/>
    </source>
</evidence>
<dbReference type="PROSITE" id="PS00609">
    <property type="entry name" value="GLYCOSYL_HYDROL_F32"/>
    <property type="match status" value="1"/>
</dbReference>
<dbReference type="InterPro" id="IPR001362">
    <property type="entry name" value="Glyco_hydro_32"/>
</dbReference>
<dbReference type="RefSeq" id="WP_091650605.1">
    <property type="nucleotide sequence ID" value="NZ_FOVW01000002.1"/>
</dbReference>
<dbReference type="SUPFAM" id="SSF49899">
    <property type="entry name" value="Concanavalin A-like lectins/glucanases"/>
    <property type="match status" value="1"/>
</dbReference>
<dbReference type="InterPro" id="IPR018053">
    <property type="entry name" value="Glyco_hydro_32_AS"/>
</dbReference>
<dbReference type="STRING" id="226506.SAMN04488519_102337"/>
<dbReference type="InterPro" id="IPR013189">
    <property type="entry name" value="Glyco_hydro_32_C"/>
</dbReference>
<keyword evidence="3 4" id="KW-0326">Glycosidase</keyword>
<proteinExistence type="inferred from homology"/>
<organism evidence="7 8">
    <name type="scientific">Algoriphagus ornithinivorans</name>
    <dbReference type="NCBI Taxonomy" id="226506"/>
    <lineage>
        <taxon>Bacteria</taxon>
        <taxon>Pseudomonadati</taxon>
        <taxon>Bacteroidota</taxon>
        <taxon>Cytophagia</taxon>
        <taxon>Cytophagales</taxon>
        <taxon>Cyclobacteriaceae</taxon>
        <taxon>Algoriphagus</taxon>
    </lineage>
</organism>
<evidence type="ECO:0000256" key="4">
    <source>
        <dbReference type="RuleBase" id="RU362110"/>
    </source>
</evidence>
<dbReference type="GO" id="GO:0005987">
    <property type="term" value="P:sucrose catabolic process"/>
    <property type="evidence" value="ECO:0007669"/>
    <property type="project" value="TreeGrafter"/>
</dbReference>
<gene>
    <name evidence="7" type="ORF">SAMN04488519_102337</name>
</gene>
<dbReference type="SMART" id="SM00640">
    <property type="entry name" value="Glyco_32"/>
    <property type="match status" value="1"/>
</dbReference>
<sequence>MKIHPLIPSILLAVSIQSCDFSSPITFEPSSLSQYEPEYHFVPPFGWMNDPNGMVYQNGTYHLFYQYYPDSTVWGPMHWGHATSADLLSWKDEGIALYPDSLGYIFSGSAVLDESNSSGFGTESNPPLVAIFTYHDMEKEKAGELEYQSQGIAYSLDNGKTWTKYEGNPVLPNQGIKDFRDPKVSRIQDSAGNWKWLMTLAVLDRIQFFESSDLKSWTLLSEFGQSLGAHGGVWECPDLIPMKTPSGEEKYVLLVSINPGGPQQGSATQYFIGDFKNGEFIPDDELIRWLDYGPDNYAGVTWSNVPSERKDPLFIGWMSNWLYAQVVPTEKWRSSMTIPRELNLFQVEDKLLVQSQPAKELESLRKKSYSISSSESALPSVATEITAEIENTESFSLTLSNELGEKVIINQEMGLINIDRSNSGKVNFHPDFAKTFSAPMSWKAESIRVFIDAHSIELFINNGEIAMTTLVFPNSPWKSVESIQGLENVKIYDLKK</sequence>
<evidence type="ECO:0000256" key="2">
    <source>
        <dbReference type="ARBA" id="ARBA00022801"/>
    </source>
</evidence>
<accession>A0A1I5CPB1</accession>
<evidence type="ECO:0000256" key="3">
    <source>
        <dbReference type="ARBA" id="ARBA00023295"/>
    </source>
</evidence>
<dbReference type="SUPFAM" id="SSF75005">
    <property type="entry name" value="Arabinanase/levansucrase/invertase"/>
    <property type="match status" value="1"/>
</dbReference>
<dbReference type="EMBL" id="FOVW01000002">
    <property type="protein sequence ID" value="SFN88724.1"/>
    <property type="molecule type" value="Genomic_DNA"/>
</dbReference>
<dbReference type="InterPro" id="IPR023296">
    <property type="entry name" value="Glyco_hydro_beta-prop_sf"/>
</dbReference>
<dbReference type="Gene3D" id="2.115.10.20">
    <property type="entry name" value="Glycosyl hydrolase domain, family 43"/>
    <property type="match status" value="1"/>
</dbReference>
<dbReference type="AlphaFoldDB" id="A0A1I5CPB1"/>
<dbReference type="PROSITE" id="PS51257">
    <property type="entry name" value="PROKAR_LIPOPROTEIN"/>
    <property type="match status" value="1"/>
</dbReference>
<protein>
    <submittedName>
        <fullName evidence="7">Fructan beta-fructosidase</fullName>
    </submittedName>
</protein>
<dbReference type="InterPro" id="IPR013320">
    <property type="entry name" value="ConA-like_dom_sf"/>
</dbReference>
<feature type="domain" description="Glycosyl hydrolase family 32 C-terminal" evidence="6">
    <location>
        <begin position="361"/>
        <end position="481"/>
    </location>
</feature>
<dbReference type="Gene3D" id="2.60.120.560">
    <property type="entry name" value="Exo-inulinase, domain 1"/>
    <property type="match status" value="1"/>
</dbReference>
<dbReference type="GO" id="GO:0005737">
    <property type="term" value="C:cytoplasm"/>
    <property type="evidence" value="ECO:0007669"/>
    <property type="project" value="TreeGrafter"/>
</dbReference>
<dbReference type="PANTHER" id="PTHR42800:SF1">
    <property type="entry name" value="EXOINULINASE INUD (AFU_ORTHOLOGUE AFUA_5G00480)"/>
    <property type="match status" value="1"/>
</dbReference>
<dbReference type="GO" id="GO:0004575">
    <property type="term" value="F:sucrose alpha-glucosidase activity"/>
    <property type="evidence" value="ECO:0007669"/>
    <property type="project" value="TreeGrafter"/>
</dbReference>
<dbReference type="Proteomes" id="UP000199564">
    <property type="component" value="Unassembled WGS sequence"/>
</dbReference>
<reference evidence="8" key="1">
    <citation type="submission" date="2016-10" db="EMBL/GenBank/DDBJ databases">
        <authorList>
            <person name="Varghese N."/>
            <person name="Submissions S."/>
        </authorList>
    </citation>
    <scope>NUCLEOTIDE SEQUENCE [LARGE SCALE GENOMIC DNA]</scope>
    <source>
        <strain evidence="8">DSM 15282</strain>
    </source>
</reference>
<evidence type="ECO:0000313" key="8">
    <source>
        <dbReference type="Proteomes" id="UP000199564"/>
    </source>
</evidence>
<keyword evidence="2 4" id="KW-0378">Hydrolase</keyword>
<dbReference type="CDD" id="cd18622">
    <property type="entry name" value="GH32_Inu-like"/>
    <property type="match status" value="1"/>
</dbReference>
<dbReference type="Pfam" id="PF00251">
    <property type="entry name" value="Glyco_hydro_32N"/>
    <property type="match status" value="1"/>
</dbReference>
<evidence type="ECO:0000313" key="7">
    <source>
        <dbReference type="EMBL" id="SFN88724.1"/>
    </source>
</evidence>